<accession>A0ABW9W1Y9</accession>
<sequence>MRKNVQRLLLACTLGIALAVGYVSFFLSAEEDDYVGTVLIGVHHLGTDYLVPEFYVNKYGGTGVQREGGGSGEICCIMIPRRWRPGLMVEVRWSVEDWSHADYAEIQAGNYRSVKKKGLYFAKVPVEKYKEAYSLYVHFFPQGRVRVLTTPYSVVSPNHPVPYGLTEGGASATAGSPISEMFTQAEKKYMDRWRNTWK</sequence>
<gene>
    <name evidence="1" type="ORF">GTP69_16565</name>
</gene>
<comment type="caution">
    <text evidence="1">The sequence shown here is derived from an EMBL/GenBank/DDBJ whole genome shotgun (WGS) entry which is preliminary data.</text>
</comment>
<evidence type="ECO:0000313" key="1">
    <source>
        <dbReference type="EMBL" id="MYN28022.1"/>
    </source>
</evidence>
<evidence type="ECO:0000313" key="2">
    <source>
        <dbReference type="Proteomes" id="UP000642144"/>
    </source>
</evidence>
<proteinExistence type="predicted"/>
<keyword evidence="2" id="KW-1185">Reference proteome</keyword>
<organism evidence="1 2">
    <name type="scientific">Duganella levis</name>
    <dbReference type="NCBI Taxonomy" id="2692169"/>
    <lineage>
        <taxon>Bacteria</taxon>
        <taxon>Pseudomonadati</taxon>
        <taxon>Pseudomonadota</taxon>
        <taxon>Betaproteobacteria</taxon>
        <taxon>Burkholderiales</taxon>
        <taxon>Oxalobacteraceae</taxon>
        <taxon>Telluria group</taxon>
        <taxon>Duganella</taxon>
    </lineage>
</organism>
<dbReference type="Proteomes" id="UP000642144">
    <property type="component" value="Unassembled WGS sequence"/>
</dbReference>
<dbReference type="Pfam" id="PF11745">
    <property type="entry name" value="DUF3304"/>
    <property type="match status" value="1"/>
</dbReference>
<dbReference type="RefSeq" id="WP_161055898.1">
    <property type="nucleotide sequence ID" value="NZ_WWCT01000013.1"/>
</dbReference>
<dbReference type="InterPro" id="IPR021733">
    <property type="entry name" value="DUF3304"/>
</dbReference>
<reference evidence="1 2" key="1">
    <citation type="submission" date="2019-12" db="EMBL/GenBank/DDBJ databases">
        <title>Novel species isolated from a subtropical stream in China.</title>
        <authorList>
            <person name="Lu H."/>
        </authorList>
    </citation>
    <scope>NUCLEOTIDE SEQUENCE [LARGE SCALE GENOMIC DNA]</scope>
    <source>
        <strain evidence="1 2">CY42W</strain>
    </source>
</reference>
<dbReference type="EMBL" id="WWCT01000013">
    <property type="protein sequence ID" value="MYN28022.1"/>
    <property type="molecule type" value="Genomic_DNA"/>
</dbReference>
<protein>
    <submittedName>
        <fullName evidence="1">DUF3304 domain-containing protein</fullName>
    </submittedName>
</protein>
<name>A0ABW9W1Y9_9BURK</name>